<comment type="caution">
    <text evidence="2">The sequence shown here is derived from an EMBL/GenBank/DDBJ whole genome shotgun (WGS) entry which is preliminary data.</text>
</comment>
<dbReference type="Proteomes" id="UP000023152">
    <property type="component" value="Unassembled WGS sequence"/>
</dbReference>
<organism evidence="2 3">
    <name type="scientific">Reticulomyxa filosa</name>
    <dbReference type="NCBI Taxonomy" id="46433"/>
    <lineage>
        <taxon>Eukaryota</taxon>
        <taxon>Sar</taxon>
        <taxon>Rhizaria</taxon>
        <taxon>Retaria</taxon>
        <taxon>Foraminifera</taxon>
        <taxon>Monothalamids</taxon>
        <taxon>Reticulomyxidae</taxon>
        <taxon>Reticulomyxa</taxon>
    </lineage>
</organism>
<dbReference type="EMBL" id="ASPP01034835">
    <property type="protein sequence ID" value="ETO02822.1"/>
    <property type="molecule type" value="Genomic_DNA"/>
</dbReference>
<evidence type="ECO:0000256" key="1">
    <source>
        <dbReference type="SAM" id="Phobius"/>
    </source>
</evidence>
<feature type="transmembrane region" description="Helical" evidence="1">
    <location>
        <begin position="142"/>
        <end position="162"/>
    </location>
</feature>
<keyword evidence="1" id="KW-0472">Membrane</keyword>
<protein>
    <submittedName>
        <fullName evidence="2">Uncharacterized protein</fullName>
    </submittedName>
</protein>
<feature type="non-terminal residue" evidence="2">
    <location>
        <position position="1"/>
    </location>
</feature>
<accession>X6LNV2</accession>
<evidence type="ECO:0000313" key="2">
    <source>
        <dbReference type="EMBL" id="ETO02822.1"/>
    </source>
</evidence>
<dbReference type="AlphaFoldDB" id="X6LNV2"/>
<sequence>KDFAKDLKLPPEEAFGMPQQYLVVNPLEGIHEGHVELKMKGVIQGKDDKVHIIVTPFEQEAMNKLNDRLGVVVNLIEGIESSFDNLDSCAGQVKDQIRKKIALVVDSLKDKQEIAKSEAKKLESSKITTLKVQAKTLSDHQGAINTVEFFIVVIVVDFVLSYTTNFKKIKK</sequence>
<keyword evidence="1" id="KW-0812">Transmembrane</keyword>
<gene>
    <name evidence="2" type="ORF">RFI_34591</name>
</gene>
<keyword evidence="3" id="KW-1185">Reference proteome</keyword>
<proteinExistence type="predicted"/>
<reference evidence="2 3" key="1">
    <citation type="journal article" date="2013" name="Curr. Biol.">
        <title>The Genome of the Foraminiferan Reticulomyxa filosa.</title>
        <authorList>
            <person name="Glockner G."/>
            <person name="Hulsmann N."/>
            <person name="Schleicher M."/>
            <person name="Noegel A.A."/>
            <person name="Eichinger L."/>
            <person name="Gallinger C."/>
            <person name="Pawlowski J."/>
            <person name="Sierra R."/>
            <person name="Euteneuer U."/>
            <person name="Pillet L."/>
            <person name="Moustafa A."/>
            <person name="Platzer M."/>
            <person name="Groth M."/>
            <person name="Szafranski K."/>
            <person name="Schliwa M."/>
        </authorList>
    </citation>
    <scope>NUCLEOTIDE SEQUENCE [LARGE SCALE GENOMIC DNA]</scope>
</reference>
<keyword evidence="1" id="KW-1133">Transmembrane helix</keyword>
<evidence type="ECO:0000313" key="3">
    <source>
        <dbReference type="Proteomes" id="UP000023152"/>
    </source>
</evidence>
<name>X6LNV2_RETFI</name>